<evidence type="ECO:0000256" key="1">
    <source>
        <dbReference type="SAM" id="Phobius"/>
    </source>
</evidence>
<feature type="transmembrane region" description="Helical" evidence="1">
    <location>
        <begin position="12"/>
        <end position="32"/>
    </location>
</feature>
<accession>F6BA43</accession>
<dbReference type="HOGENOM" id="CLU_136679_0_0_9"/>
<name>F6BA43_DESCC</name>
<dbReference type="InterPro" id="IPR016785">
    <property type="entry name" value="ComGD"/>
</dbReference>
<dbReference type="EMBL" id="CP002736">
    <property type="protein sequence ID" value="AEF95012.1"/>
    <property type="molecule type" value="Genomic_DNA"/>
</dbReference>
<dbReference type="InterPro" id="IPR045584">
    <property type="entry name" value="Pilin-like"/>
</dbReference>
<dbReference type="Gene3D" id="3.30.700.10">
    <property type="entry name" value="Glycoprotein, Type 4 Pilin"/>
    <property type="match status" value="1"/>
</dbReference>
<protein>
    <recommendedName>
        <fullName evidence="4">Prepilin-type N-terminal cleavage/methylation domain-containing protein</fullName>
    </recommendedName>
</protein>
<dbReference type="eggNOG" id="COG4970">
    <property type="taxonomic scope" value="Bacteria"/>
</dbReference>
<evidence type="ECO:0000313" key="3">
    <source>
        <dbReference type="Proteomes" id="UP000009226"/>
    </source>
</evidence>
<dbReference type="Pfam" id="PF07963">
    <property type="entry name" value="N_methyl"/>
    <property type="match status" value="1"/>
</dbReference>
<proteinExistence type="predicted"/>
<dbReference type="NCBIfam" id="TIGR02532">
    <property type="entry name" value="IV_pilin_GFxxxE"/>
    <property type="match status" value="1"/>
</dbReference>
<dbReference type="STRING" id="868595.Desca_2173"/>
<reference evidence="2 3" key="1">
    <citation type="submission" date="2011-05" db="EMBL/GenBank/DDBJ databases">
        <title>Complete sequence of Desulfotomaculum carboxydivorans CO-1-SRB.</title>
        <authorList>
            <consortium name="US DOE Joint Genome Institute"/>
            <person name="Lucas S."/>
            <person name="Han J."/>
            <person name="Lapidus A."/>
            <person name="Cheng J.-F."/>
            <person name="Goodwin L."/>
            <person name="Pitluck S."/>
            <person name="Peters L."/>
            <person name="Mikhailova N."/>
            <person name="Lu M."/>
            <person name="Han C."/>
            <person name="Tapia R."/>
            <person name="Land M."/>
            <person name="Hauser L."/>
            <person name="Kyrpides N."/>
            <person name="Ivanova N."/>
            <person name="Pagani I."/>
            <person name="Stams A."/>
            <person name="Plugge C."/>
            <person name="Muyzer G."/>
            <person name="Kuever J."/>
            <person name="Parshina S."/>
            <person name="Ivanova A."/>
            <person name="Nazina T."/>
            <person name="Woyke T."/>
        </authorList>
    </citation>
    <scope>NUCLEOTIDE SEQUENCE [LARGE SCALE GENOMIC DNA]</scope>
    <source>
        <strain evidence="3">DSM 14880 / VKM B-2319 / CO-1-SRB</strain>
    </source>
</reference>
<dbReference type="KEGG" id="dca:Desca_2173"/>
<evidence type="ECO:0008006" key="4">
    <source>
        <dbReference type="Google" id="ProtNLM"/>
    </source>
</evidence>
<dbReference type="AlphaFoldDB" id="F6BA43"/>
<keyword evidence="1" id="KW-0812">Transmembrane</keyword>
<keyword evidence="1" id="KW-0472">Membrane</keyword>
<dbReference type="PIRSF" id="PIRSF021292">
    <property type="entry name" value="Competence_ComGD"/>
    <property type="match status" value="1"/>
</dbReference>
<dbReference type="GO" id="GO:0030420">
    <property type="term" value="P:establishment of competence for transformation"/>
    <property type="evidence" value="ECO:0007669"/>
    <property type="project" value="InterPro"/>
</dbReference>
<gene>
    <name evidence="2" type="ordered locus">Desca_2173</name>
</gene>
<keyword evidence="1" id="KW-1133">Transmembrane helix</keyword>
<dbReference type="Proteomes" id="UP000009226">
    <property type="component" value="Chromosome"/>
</dbReference>
<dbReference type="RefSeq" id="WP_013810589.1">
    <property type="nucleotide sequence ID" value="NC_015565.1"/>
</dbReference>
<evidence type="ECO:0000313" key="2">
    <source>
        <dbReference type="EMBL" id="AEF95012.1"/>
    </source>
</evidence>
<keyword evidence="3" id="KW-1185">Reference proteome</keyword>
<dbReference type="InterPro" id="IPR012902">
    <property type="entry name" value="N_methyl_site"/>
</dbReference>
<organism evidence="2 3">
    <name type="scientific">Desulfotomaculum nigrificans (strain DSM 14880 / VKM B-2319 / CO-1-SRB)</name>
    <name type="common">Desulfotomaculum carboxydivorans</name>
    <dbReference type="NCBI Taxonomy" id="868595"/>
    <lineage>
        <taxon>Bacteria</taxon>
        <taxon>Bacillati</taxon>
        <taxon>Bacillota</taxon>
        <taxon>Clostridia</taxon>
        <taxon>Eubacteriales</taxon>
        <taxon>Desulfotomaculaceae</taxon>
        <taxon>Desulfotomaculum</taxon>
    </lineage>
</organism>
<dbReference type="SUPFAM" id="SSF54523">
    <property type="entry name" value="Pili subunits"/>
    <property type="match status" value="1"/>
</dbReference>
<sequence length="165" mass="18700">MRLRGKTGFTLIEMIIVVCLISILLAITLPSFHKAISKHKFERATQEFLSDIRFLQQQALAKSYEKYIIELHGNLNGNYYTLKDLGLASNQVIKKVYLPVGVKFDDYFGNNQTANYTLTFSPNGNINNGVGMTIKVYQTDLKRTKYIIISPITSRVRLSDSPSNT</sequence>